<sequence length="431" mass="48371">MTDIHTKFIDLSRLRVGMFVYLDVGWMDHPFPVSNFKISSQEQIDTLRSLGLERIRYSPDKSVPPDKDVNTETVADNAVDLSEKNKKSPEEQALRLRRDLLADQAVSLQVCERQFTNAAQTFKQIGEQAHAQPALARELSEQLIQNFLGQILGEDEAAIRLLSEKAGEKSSLHSINVTVMSLLLGKALDLSKADMHSLGVGALVHDLGKIDLPDRLRWSGEQFNYAENQIFNEHVSHGVNLARKMNLSANAMLLIAQHHEHFDGSGYPSRVKGEKMSPLSRIVALVNHYDNMCNPANPAQAITPHEALSQIFTQHKAHFHAPTLTAFIRMMGIYPPGSVVQLTDERYALVVSVNSARPIKPKVIIHDPTYPREEALIINLEQEQQLCIHRSLKPLQLPKAAYDYLSPRKRLCYFFERGLEVSADFSVEGSA</sequence>
<dbReference type="InterPro" id="IPR006675">
    <property type="entry name" value="HDIG_dom"/>
</dbReference>
<dbReference type="Proteomes" id="UP000634011">
    <property type="component" value="Unassembled WGS sequence"/>
</dbReference>
<evidence type="ECO:0000313" key="3">
    <source>
        <dbReference type="EMBL" id="MBC3862157.1"/>
    </source>
</evidence>
<comment type="caution">
    <text evidence="3">The sequence shown here is derived from an EMBL/GenBank/DDBJ whole genome shotgun (WGS) entry which is preliminary data.</text>
</comment>
<dbReference type="Pfam" id="PF11871">
    <property type="entry name" value="DUF3391"/>
    <property type="match status" value="1"/>
</dbReference>
<dbReference type="InterPro" id="IPR037522">
    <property type="entry name" value="HD_GYP_dom"/>
</dbReference>
<proteinExistence type="predicted"/>
<dbReference type="Pfam" id="PF13487">
    <property type="entry name" value="HD_5"/>
    <property type="match status" value="1"/>
</dbReference>
<dbReference type="PROSITE" id="PS51832">
    <property type="entry name" value="HD_GYP"/>
    <property type="match status" value="1"/>
</dbReference>
<dbReference type="NCBIfam" id="TIGR00277">
    <property type="entry name" value="HDIG"/>
    <property type="match status" value="1"/>
</dbReference>
<dbReference type="EMBL" id="JACOFV010000006">
    <property type="protein sequence ID" value="MBC3862157.1"/>
    <property type="molecule type" value="Genomic_DNA"/>
</dbReference>
<dbReference type="SMART" id="SM00471">
    <property type="entry name" value="HDc"/>
    <property type="match status" value="1"/>
</dbReference>
<protein>
    <submittedName>
        <fullName evidence="3">DUF3391 domain-containing protein</fullName>
    </submittedName>
</protein>
<dbReference type="InterPro" id="IPR021812">
    <property type="entry name" value="DUF3391"/>
</dbReference>
<dbReference type="InterPro" id="IPR003607">
    <property type="entry name" value="HD/PDEase_dom"/>
</dbReference>
<dbReference type="GO" id="GO:0008081">
    <property type="term" value="F:phosphoric diester hydrolase activity"/>
    <property type="evidence" value="ECO:0007669"/>
    <property type="project" value="UniProtKB-ARBA"/>
</dbReference>
<accession>A0A923HI76</accession>
<organism evidence="3 4">
    <name type="scientific">Undibacterium jejuense</name>
    <dbReference type="NCBI Taxonomy" id="1344949"/>
    <lineage>
        <taxon>Bacteria</taxon>
        <taxon>Pseudomonadati</taxon>
        <taxon>Pseudomonadota</taxon>
        <taxon>Betaproteobacteria</taxon>
        <taxon>Burkholderiales</taxon>
        <taxon>Oxalobacteraceae</taxon>
        <taxon>Undibacterium</taxon>
    </lineage>
</organism>
<dbReference type="AlphaFoldDB" id="A0A923HI76"/>
<keyword evidence="4" id="KW-1185">Reference proteome</keyword>
<gene>
    <name evidence="3" type="ORF">H8K32_08620</name>
</gene>
<evidence type="ECO:0000259" key="2">
    <source>
        <dbReference type="PROSITE" id="PS51832"/>
    </source>
</evidence>
<reference evidence="3" key="1">
    <citation type="submission" date="2020-08" db="EMBL/GenBank/DDBJ databases">
        <title>Novel species isolated from subtropical streams in China.</title>
        <authorList>
            <person name="Lu H."/>
        </authorList>
    </citation>
    <scope>NUCLEOTIDE SEQUENCE</scope>
    <source>
        <strain evidence="3">KACC 12607</strain>
    </source>
</reference>
<name>A0A923HI76_9BURK</name>
<dbReference type="PANTHER" id="PTHR43155:SF2">
    <property type="entry name" value="CYCLIC DI-GMP PHOSPHODIESTERASE PA4108"/>
    <property type="match status" value="1"/>
</dbReference>
<feature type="domain" description="HD-GYP" evidence="2">
    <location>
        <begin position="148"/>
        <end position="343"/>
    </location>
</feature>
<dbReference type="Gene3D" id="1.10.3210.10">
    <property type="entry name" value="Hypothetical protein af1432"/>
    <property type="match status" value="1"/>
</dbReference>
<feature type="compositionally biased region" description="Basic and acidic residues" evidence="1">
    <location>
        <begin position="81"/>
        <end position="90"/>
    </location>
</feature>
<dbReference type="RefSeq" id="WP_186912068.1">
    <property type="nucleotide sequence ID" value="NZ_JACOFV010000006.1"/>
</dbReference>
<evidence type="ECO:0000256" key="1">
    <source>
        <dbReference type="SAM" id="MobiDB-lite"/>
    </source>
</evidence>
<dbReference type="CDD" id="cd00077">
    <property type="entry name" value="HDc"/>
    <property type="match status" value="1"/>
</dbReference>
<dbReference type="SUPFAM" id="SSF109604">
    <property type="entry name" value="HD-domain/PDEase-like"/>
    <property type="match status" value="1"/>
</dbReference>
<feature type="region of interest" description="Disordered" evidence="1">
    <location>
        <begin position="58"/>
        <end position="90"/>
    </location>
</feature>
<dbReference type="PANTHER" id="PTHR43155">
    <property type="entry name" value="CYCLIC DI-GMP PHOSPHODIESTERASE PA4108-RELATED"/>
    <property type="match status" value="1"/>
</dbReference>
<feature type="compositionally biased region" description="Basic and acidic residues" evidence="1">
    <location>
        <begin position="58"/>
        <end position="70"/>
    </location>
</feature>
<evidence type="ECO:0000313" key="4">
    <source>
        <dbReference type="Proteomes" id="UP000634011"/>
    </source>
</evidence>